<proteinExistence type="predicted"/>
<name>A0A644UEC7_9ZZZZ</name>
<accession>A0A644UEC7</accession>
<dbReference type="AlphaFoldDB" id="A0A644UEC7"/>
<evidence type="ECO:0000313" key="2">
    <source>
        <dbReference type="EMBL" id="MPL77231.1"/>
    </source>
</evidence>
<keyword evidence="1" id="KW-0472">Membrane</keyword>
<gene>
    <name evidence="2" type="ORF">SDC9_23084</name>
</gene>
<feature type="transmembrane region" description="Helical" evidence="1">
    <location>
        <begin position="66"/>
        <end position="93"/>
    </location>
</feature>
<keyword evidence="1" id="KW-0812">Transmembrane</keyword>
<dbReference type="EMBL" id="VSSQ01000104">
    <property type="protein sequence ID" value="MPL77231.1"/>
    <property type="molecule type" value="Genomic_DNA"/>
</dbReference>
<keyword evidence="1" id="KW-1133">Transmembrane helix</keyword>
<protein>
    <submittedName>
        <fullName evidence="2">Uncharacterized protein</fullName>
    </submittedName>
</protein>
<comment type="caution">
    <text evidence="2">The sequence shown here is derived from an EMBL/GenBank/DDBJ whole genome shotgun (WGS) entry which is preliminary data.</text>
</comment>
<feature type="transmembrane region" description="Helical" evidence="1">
    <location>
        <begin position="105"/>
        <end position="125"/>
    </location>
</feature>
<feature type="transmembrane region" description="Helical" evidence="1">
    <location>
        <begin position="145"/>
        <end position="165"/>
    </location>
</feature>
<sequence>MDKKVFRPLRNEAKALLITICVCAFLGVLATFDLSEHHRAWRRAETWTEEQRRVASAEDAGSMRPLILAALINNTLIVALSSAGILILGISVASDSGSGLSAVKVLTWTILSLGILLVLLVLLYRLRLGSRFVLKGPIYDYNLRFQPPLVFALGGYPLATLGLTFNRVLRNRTGSSTKNKG</sequence>
<reference evidence="2" key="1">
    <citation type="submission" date="2019-08" db="EMBL/GenBank/DDBJ databases">
        <authorList>
            <person name="Kucharzyk K."/>
            <person name="Murdoch R.W."/>
            <person name="Higgins S."/>
            <person name="Loffler F."/>
        </authorList>
    </citation>
    <scope>NUCLEOTIDE SEQUENCE</scope>
</reference>
<evidence type="ECO:0000256" key="1">
    <source>
        <dbReference type="SAM" id="Phobius"/>
    </source>
</evidence>
<organism evidence="2">
    <name type="scientific">bioreactor metagenome</name>
    <dbReference type="NCBI Taxonomy" id="1076179"/>
    <lineage>
        <taxon>unclassified sequences</taxon>
        <taxon>metagenomes</taxon>
        <taxon>ecological metagenomes</taxon>
    </lineage>
</organism>